<dbReference type="PANTHER" id="PTHR43392:SF2">
    <property type="entry name" value="AAA-TYPE ATPASE FAMILY PROTEIN _ ANKYRIN REPEAT FAMILY PROTEIN"/>
    <property type="match status" value="1"/>
</dbReference>
<accession>A0A433HI21</accession>
<dbReference type="Gene3D" id="3.40.50.300">
    <property type="entry name" value="P-loop containing nucleotide triphosphate hydrolases"/>
    <property type="match status" value="2"/>
</dbReference>
<evidence type="ECO:0000313" key="6">
    <source>
        <dbReference type="Proteomes" id="UP000267430"/>
    </source>
</evidence>
<evidence type="ECO:0000259" key="4">
    <source>
        <dbReference type="SMART" id="SM00382"/>
    </source>
</evidence>
<dbReference type="InterPro" id="IPR003959">
    <property type="entry name" value="ATPase_AAA_core"/>
</dbReference>
<organism evidence="5 6">
    <name type="scientific">Peribacillus cavernae</name>
    <dbReference type="NCBI Taxonomy" id="1674310"/>
    <lineage>
        <taxon>Bacteria</taxon>
        <taxon>Bacillati</taxon>
        <taxon>Bacillota</taxon>
        <taxon>Bacilli</taxon>
        <taxon>Bacillales</taxon>
        <taxon>Bacillaceae</taxon>
        <taxon>Peribacillus</taxon>
    </lineage>
</organism>
<dbReference type="Gene3D" id="1.10.8.60">
    <property type="match status" value="2"/>
</dbReference>
<dbReference type="CDD" id="cd19481">
    <property type="entry name" value="RecA-like_protease"/>
    <property type="match status" value="1"/>
</dbReference>
<gene>
    <name evidence="5" type="ORF">ELQ35_13960</name>
</gene>
<evidence type="ECO:0000256" key="1">
    <source>
        <dbReference type="ARBA" id="ARBA00010378"/>
    </source>
</evidence>
<comment type="similarity">
    <text evidence="1">Belongs to the CbxX/CfxQ family.</text>
</comment>
<dbReference type="GO" id="GO:0005524">
    <property type="term" value="F:ATP binding"/>
    <property type="evidence" value="ECO:0007669"/>
    <property type="project" value="UniProtKB-KW"/>
</dbReference>
<dbReference type="RefSeq" id="WP_126865437.1">
    <property type="nucleotide sequence ID" value="NZ_JAUSTX010000018.1"/>
</dbReference>
<dbReference type="Pfam" id="PF00004">
    <property type="entry name" value="AAA"/>
    <property type="match status" value="2"/>
</dbReference>
<dbReference type="FunFam" id="3.40.50.300:FF:000216">
    <property type="entry name" value="Type VII secretion ATPase EccA"/>
    <property type="match status" value="2"/>
</dbReference>
<dbReference type="GO" id="GO:0016887">
    <property type="term" value="F:ATP hydrolysis activity"/>
    <property type="evidence" value="ECO:0007669"/>
    <property type="project" value="InterPro"/>
</dbReference>
<dbReference type="PANTHER" id="PTHR43392">
    <property type="entry name" value="AAA-TYPE ATPASE FAMILY PROTEIN / ANKYRIN REPEAT FAMILY PROTEIN"/>
    <property type="match status" value="1"/>
</dbReference>
<feature type="domain" description="AAA+ ATPase" evidence="4">
    <location>
        <begin position="559"/>
        <end position="697"/>
    </location>
</feature>
<proteinExistence type="inferred from homology"/>
<dbReference type="EMBL" id="RYZZ01000018">
    <property type="protein sequence ID" value="RUQ28014.1"/>
    <property type="molecule type" value="Genomic_DNA"/>
</dbReference>
<evidence type="ECO:0000256" key="2">
    <source>
        <dbReference type="ARBA" id="ARBA00022741"/>
    </source>
</evidence>
<dbReference type="SMART" id="SM00382">
    <property type="entry name" value="AAA"/>
    <property type="match status" value="2"/>
</dbReference>
<evidence type="ECO:0000313" key="5">
    <source>
        <dbReference type="EMBL" id="RUQ28014.1"/>
    </source>
</evidence>
<dbReference type="InterPro" id="IPR003593">
    <property type="entry name" value="AAA+_ATPase"/>
</dbReference>
<name>A0A433HI21_9BACI</name>
<protein>
    <submittedName>
        <fullName evidence="5">AAA family ATPase</fullName>
    </submittedName>
</protein>
<evidence type="ECO:0000256" key="3">
    <source>
        <dbReference type="ARBA" id="ARBA00022840"/>
    </source>
</evidence>
<sequence>MNSKGKTDINLIIKEKLDSLTAEFDKNGFIENHDELLKMITLVGEKPETHGEQQLRSDLLSMLAASRKMSKGEDSLYDSWLQEALKADPSNKRANGLLSVSKWNKNRSLLKNLLFPLIRETDNRTAKKKMAEQYIDICEEYIENLKETTEDLKRGLLAAKWNHDPELSGKYEQAVQCVSRIQGELSALLKASREYEESISGVFHTSAFFQDMKVHLDQIEELKFEWDSLFPVQSEDANGQDKSPLAELHSMIGMEEIKTRIDDFYHFLQYQKKRKELGLQSRDEQSLNMVLSGNPGTGKTTLARLLAKIYHELGVLPRGEVLEVDRSQLVGSYIGQTEENVKNIVERALGGVLFIDEAYSLKREGQSGNDYGQTAIDALVSFMTSQKYAGKFAVILAGYPEEMRQFLDANPGLRSRFPTSNHISLSDYSTEELILIAERTAAENDYILSDDAAAELKARIEKEKVDDTFGNARTVRSIVINAIFKKGAYTQLDNENILHFTLLTKEDFQLNETLPEVPPEEQLMALVGLKEVKEEIESLVSFVKMQQIRISQGLPVIPVQLHSVFTGNPGTGKTTVAKIYSELLKETGMLKRGHLIVASRADFVAGYVGQTALKTKKKIREALGGVLFIDEAYSLLSQSAGDFGKEAVDTLVDEMTRHNANLVVILAGYPHEMNMLLESNPGLQSRFKKFLHFRDYSNDEIIEIIKRYAARFQYIIDEDAFSYLRKYLGDTTVNGNGRYATSLVDEALQLQALRVMSAPDPSYSLQDLTVISTEDMKRAAEKLERG</sequence>
<dbReference type="OrthoDB" id="9806903at2"/>
<dbReference type="InterPro" id="IPR027417">
    <property type="entry name" value="P-loop_NTPase"/>
</dbReference>
<dbReference type="PRINTS" id="PR00819">
    <property type="entry name" value="CBXCFQXSUPER"/>
</dbReference>
<dbReference type="InterPro" id="IPR041627">
    <property type="entry name" value="AAA_lid_6"/>
</dbReference>
<dbReference type="Pfam" id="PF17866">
    <property type="entry name" value="AAA_lid_6"/>
    <property type="match status" value="2"/>
</dbReference>
<dbReference type="SUPFAM" id="SSF52540">
    <property type="entry name" value="P-loop containing nucleoside triphosphate hydrolases"/>
    <property type="match status" value="2"/>
</dbReference>
<reference evidence="5 6" key="1">
    <citation type="submission" date="2018-12" db="EMBL/GenBank/DDBJ databases">
        <title>Bacillus chawlae sp. nov., Bacillus glennii sp. nov., and Bacillus saganii sp. nov. Isolated from the Vehicle Assembly Building at Kennedy Space Center where the Viking Spacecraft were Assembled.</title>
        <authorList>
            <person name="Seuylemezian A."/>
            <person name="Vaishampayan P."/>
        </authorList>
    </citation>
    <scope>NUCLEOTIDE SEQUENCE [LARGE SCALE GENOMIC DNA]</scope>
    <source>
        <strain evidence="5 6">L5</strain>
    </source>
</reference>
<keyword evidence="3" id="KW-0067">ATP-binding</keyword>
<keyword evidence="2" id="KW-0547">Nucleotide-binding</keyword>
<dbReference type="AlphaFoldDB" id="A0A433HI21"/>
<comment type="caution">
    <text evidence="5">The sequence shown here is derived from an EMBL/GenBank/DDBJ whole genome shotgun (WGS) entry which is preliminary data.</text>
</comment>
<feature type="domain" description="AAA+ ATPase" evidence="4">
    <location>
        <begin position="285"/>
        <end position="427"/>
    </location>
</feature>
<dbReference type="InterPro" id="IPR000641">
    <property type="entry name" value="CbxX/CfxQ"/>
</dbReference>
<keyword evidence="6" id="KW-1185">Reference proteome</keyword>
<dbReference type="InterPro" id="IPR050773">
    <property type="entry name" value="CbxX/CfxQ_RuBisCO_ESX"/>
</dbReference>
<dbReference type="CDD" id="cd00009">
    <property type="entry name" value="AAA"/>
    <property type="match status" value="1"/>
</dbReference>
<dbReference type="Proteomes" id="UP000267430">
    <property type="component" value="Unassembled WGS sequence"/>
</dbReference>